<dbReference type="GO" id="GO:0006811">
    <property type="term" value="P:monoatomic ion transport"/>
    <property type="evidence" value="ECO:0007669"/>
    <property type="project" value="UniProtKB-KW"/>
</dbReference>
<feature type="transmembrane region" description="Helical" evidence="10">
    <location>
        <begin position="156"/>
        <end position="180"/>
    </location>
</feature>
<proteinExistence type="predicted"/>
<protein>
    <recommendedName>
        <fullName evidence="9">Multidrug-efflux transporter</fullName>
    </recommendedName>
</protein>
<comment type="subcellular location">
    <subcellularLocation>
        <location evidence="1">Cell inner membrane</location>
        <topology evidence="1">Multi-pass membrane protein</topology>
    </subcellularLocation>
</comment>
<dbReference type="CDD" id="cd13133">
    <property type="entry name" value="MATE_like_7"/>
    <property type="match status" value="1"/>
</dbReference>
<dbReference type="GO" id="GO:0005886">
    <property type="term" value="C:plasma membrane"/>
    <property type="evidence" value="ECO:0007669"/>
    <property type="project" value="UniProtKB-SubCell"/>
</dbReference>
<dbReference type="PANTHER" id="PTHR43298">
    <property type="entry name" value="MULTIDRUG RESISTANCE PROTEIN NORM-RELATED"/>
    <property type="match status" value="1"/>
</dbReference>
<dbReference type="Pfam" id="PF01554">
    <property type="entry name" value="MatE"/>
    <property type="match status" value="2"/>
</dbReference>
<evidence type="ECO:0000313" key="12">
    <source>
        <dbReference type="Proteomes" id="UP000251800"/>
    </source>
</evidence>
<dbReference type="InterPro" id="IPR050222">
    <property type="entry name" value="MATE_MdtK"/>
</dbReference>
<dbReference type="InterPro" id="IPR002528">
    <property type="entry name" value="MATE_fam"/>
</dbReference>
<feature type="transmembrane region" description="Helical" evidence="10">
    <location>
        <begin position="349"/>
        <end position="368"/>
    </location>
</feature>
<evidence type="ECO:0000256" key="10">
    <source>
        <dbReference type="SAM" id="Phobius"/>
    </source>
</evidence>
<feature type="transmembrane region" description="Helical" evidence="10">
    <location>
        <begin position="186"/>
        <end position="210"/>
    </location>
</feature>
<keyword evidence="6 10" id="KW-1133">Transmembrane helix</keyword>
<dbReference type="PANTHER" id="PTHR43298:SF2">
    <property type="entry name" value="FMN_FAD EXPORTER YEEO-RELATED"/>
    <property type="match status" value="1"/>
</dbReference>
<evidence type="ECO:0000256" key="9">
    <source>
        <dbReference type="ARBA" id="ARBA00031636"/>
    </source>
</evidence>
<dbReference type="NCBIfam" id="TIGR00797">
    <property type="entry name" value="matE"/>
    <property type="match status" value="1"/>
</dbReference>
<dbReference type="EMBL" id="QEQK01000001">
    <property type="protein sequence ID" value="PWN57848.1"/>
    <property type="molecule type" value="Genomic_DNA"/>
</dbReference>
<feature type="transmembrane region" description="Helical" evidence="10">
    <location>
        <begin position="314"/>
        <end position="337"/>
    </location>
</feature>
<comment type="caution">
    <text evidence="11">The sequence shown here is derived from an EMBL/GenBank/DDBJ whole genome shotgun (WGS) entry which is preliminary data.</text>
</comment>
<dbReference type="OrthoDB" id="9780160at2"/>
<evidence type="ECO:0000256" key="2">
    <source>
        <dbReference type="ARBA" id="ARBA00022448"/>
    </source>
</evidence>
<sequence length="439" mass="46364">MLSRRQVILRLALPIIGGMTSQNILNLIDIAMVGRLGAAALAGVGMAGFLNFMAVGAITGLSAGVQATSARRVGEGREAESAVPLNNGLLIAAGIGLPLSVALWFMAPGIVAALIDDAAVAREGTTYWQGRLLGVVAIGANFCFRGFWSGVGQTRVYLRTLVTTHVLNVPISYCLIFGHLGLPELGVYGAGLGTSIAVWIGTGIYLTVAWRHAQPRGFLHGRGRAGDFGRLIRLALPNSLQQALFAAGFAVLFWMIGQVGTAELAVATVLINIMLVAILPAIGFGLAAGTLAGQALGRRAPEDARRWAWDVARLGGIWLGLLGLPMLLLPSLLLAQFLDDPGLVALGRVPLQLFGAGLLIDGVGIILMQALLGVGASRSVMLVAVSLQWLLFLPAVYVLGPLLQFGLIAIWLAMLAWRGLQTGLFVWLWQRGGWRHARV</sequence>
<feature type="transmembrane region" description="Helical" evidence="10">
    <location>
        <begin position="127"/>
        <end position="144"/>
    </location>
</feature>
<feature type="transmembrane region" description="Helical" evidence="10">
    <location>
        <begin position="88"/>
        <end position="115"/>
    </location>
</feature>
<keyword evidence="5 10" id="KW-0812">Transmembrane</keyword>
<evidence type="ECO:0000256" key="3">
    <source>
        <dbReference type="ARBA" id="ARBA00022449"/>
    </source>
</evidence>
<keyword evidence="2" id="KW-0813">Transport</keyword>
<feature type="transmembrane region" description="Helical" evidence="10">
    <location>
        <begin position="231"/>
        <end position="257"/>
    </location>
</feature>
<keyword evidence="8 10" id="KW-0472">Membrane</keyword>
<feature type="transmembrane region" description="Helical" evidence="10">
    <location>
        <begin position="7"/>
        <end position="28"/>
    </location>
</feature>
<evidence type="ECO:0000256" key="7">
    <source>
        <dbReference type="ARBA" id="ARBA00023065"/>
    </source>
</evidence>
<dbReference type="GO" id="GO:0042910">
    <property type="term" value="F:xenobiotic transmembrane transporter activity"/>
    <property type="evidence" value="ECO:0007669"/>
    <property type="project" value="InterPro"/>
</dbReference>
<feature type="transmembrane region" description="Helical" evidence="10">
    <location>
        <begin position="269"/>
        <end position="293"/>
    </location>
</feature>
<dbReference type="GO" id="GO:0015297">
    <property type="term" value="F:antiporter activity"/>
    <property type="evidence" value="ECO:0007669"/>
    <property type="project" value="UniProtKB-KW"/>
</dbReference>
<dbReference type="RefSeq" id="WP_109718706.1">
    <property type="nucleotide sequence ID" value="NZ_QEQK01000001.1"/>
</dbReference>
<gene>
    <name evidence="11" type="ORF">DEH80_01545</name>
</gene>
<dbReference type="PIRSF" id="PIRSF006603">
    <property type="entry name" value="DinF"/>
    <property type="match status" value="1"/>
</dbReference>
<dbReference type="Proteomes" id="UP000251800">
    <property type="component" value="Unassembled WGS sequence"/>
</dbReference>
<feature type="transmembrane region" description="Helical" evidence="10">
    <location>
        <begin position="40"/>
        <end position="67"/>
    </location>
</feature>
<evidence type="ECO:0000313" key="11">
    <source>
        <dbReference type="EMBL" id="PWN57848.1"/>
    </source>
</evidence>
<accession>A0A363UQV6</accession>
<evidence type="ECO:0000256" key="1">
    <source>
        <dbReference type="ARBA" id="ARBA00004429"/>
    </source>
</evidence>
<keyword evidence="4" id="KW-1003">Cell membrane</keyword>
<name>A0A363UQV6_9GAMM</name>
<dbReference type="InterPro" id="IPR048279">
    <property type="entry name" value="MdtK-like"/>
</dbReference>
<feature type="transmembrane region" description="Helical" evidence="10">
    <location>
        <begin position="405"/>
        <end position="429"/>
    </location>
</feature>
<keyword evidence="12" id="KW-1185">Reference proteome</keyword>
<reference evidence="11 12" key="1">
    <citation type="submission" date="2018-05" db="EMBL/GenBank/DDBJ databases">
        <title>Abyssibacter profundi OUC007T gen. nov., sp. nov, a marine bacterium isolated from seawater of the Mariana Trench.</title>
        <authorList>
            <person name="Zhou S."/>
        </authorList>
    </citation>
    <scope>NUCLEOTIDE SEQUENCE [LARGE SCALE GENOMIC DNA]</scope>
    <source>
        <strain evidence="11 12">OUC007</strain>
    </source>
</reference>
<evidence type="ECO:0000256" key="5">
    <source>
        <dbReference type="ARBA" id="ARBA00022692"/>
    </source>
</evidence>
<feature type="transmembrane region" description="Helical" evidence="10">
    <location>
        <begin position="380"/>
        <end position="399"/>
    </location>
</feature>
<evidence type="ECO:0000256" key="8">
    <source>
        <dbReference type="ARBA" id="ARBA00023136"/>
    </source>
</evidence>
<organism evidence="11 12">
    <name type="scientific">Abyssibacter profundi</name>
    <dbReference type="NCBI Taxonomy" id="2182787"/>
    <lineage>
        <taxon>Bacteria</taxon>
        <taxon>Pseudomonadati</taxon>
        <taxon>Pseudomonadota</taxon>
        <taxon>Gammaproteobacteria</taxon>
        <taxon>Chromatiales</taxon>
        <taxon>Oceanococcaceae</taxon>
        <taxon>Abyssibacter</taxon>
    </lineage>
</organism>
<keyword evidence="7" id="KW-0406">Ion transport</keyword>
<evidence type="ECO:0000256" key="4">
    <source>
        <dbReference type="ARBA" id="ARBA00022475"/>
    </source>
</evidence>
<dbReference type="AlphaFoldDB" id="A0A363UQV6"/>
<keyword evidence="3" id="KW-0050">Antiport</keyword>
<evidence type="ECO:0000256" key="6">
    <source>
        <dbReference type="ARBA" id="ARBA00022989"/>
    </source>
</evidence>